<evidence type="ECO:0000313" key="3">
    <source>
        <dbReference type="RefSeq" id="XP_021101366.1"/>
    </source>
</evidence>
<keyword evidence="2" id="KW-1185">Reference proteome</keyword>
<feature type="compositionally biased region" description="Low complexity" evidence="1">
    <location>
        <begin position="46"/>
        <end position="55"/>
    </location>
</feature>
<name>A0AAX6RVR1_HETGA</name>
<evidence type="ECO:0000256" key="1">
    <source>
        <dbReference type="SAM" id="MobiDB-lite"/>
    </source>
</evidence>
<feature type="compositionally biased region" description="Basic residues" evidence="1">
    <location>
        <begin position="1"/>
        <end position="11"/>
    </location>
</feature>
<protein>
    <submittedName>
        <fullName evidence="3">Uncharacterized protein LOC106007866</fullName>
    </submittedName>
</protein>
<dbReference type="Proteomes" id="UP000694906">
    <property type="component" value="Unplaced"/>
</dbReference>
<reference evidence="3" key="1">
    <citation type="submission" date="2025-08" db="UniProtKB">
        <authorList>
            <consortium name="RefSeq"/>
        </authorList>
    </citation>
    <scope>IDENTIFICATION</scope>
</reference>
<sequence>MKRVTARKKKNEPRTQGTEAVPGGDPVLKRAGSGSALLGGHRAAKLRSLGSGSRSCLPRTRPTHPQDRREACAGHHPWEATPEEEQLEPPEVYIHGAHLPVCVLQQRGLEMTPAAPSSQPLCLSSTLLGPPSPWHFTPSKALSSGWLVWRERIAPSVRGLTEATLRTWLKTEAQRVADLHPTVSPLAHSAFPAISLIKRALTGLLCACFPPYSQHQESRATPLHPGNNPMGVL</sequence>
<dbReference type="RefSeq" id="XP_021101366.1">
    <property type="nucleotide sequence ID" value="XM_021245707.1"/>
</dbReference>
<accession>A0AAX6RVR1</accession>
<dbReference type="GeneID" id="106007866"/>
<dbReference type="AlphaFoldDB" id="A0AAX6RVR1"/>
<organism evidence="2 3">
    <name type="scientific">Heterocephalus glaber</name>
    <name type="common">Naked mole rat</name>
    <dbReference type="NCBI Taxonomy" id="10181"/>
    <lineage>
        <taxon>Eukaryota</taxon>
        <taxon>Metazoa</taxon>
        <taxon>Chordata</taxon>
        <taxon>Craniata</taxon>
        <taxon>Vertebrata</taxon>
        <taxon>Euteleostomi</taxon>
        <taxon>Mammalia</taxon>
        <taxon>Eutheria</taxon>
        <taxon>Euarchontoglires</taxon>
        <taxon>Glires</taxon>
        <taxon>Rodentia</taxon>
        <taxon>Hystricomorpha</taxon>
        <taxon>Bathyergidae</taxon>
        <taxon>Heterocephalus</taxon>
    </lineage>
</organism>
<proteinExistence type="predicted"/>
<feature type="region of interest" description="Disordered" evidence="1">
    <location>
        <begin position="1"/>
        <end position="71"/>
    </location>
</feature>
<gene>
    <name evidence="3" type="primary">LOC106007866</name>
</gene>
<evidence type="ECO:0000313" key="2">
    <source>
        <dbReference type="Proteomes" id="UP000694906"/>
    </source>
</evidence>